<dbReference type="Pfam" id="PF02627">
    <property type="entry name" value="CMD"/>
    <property type="match status" value="1"/>
</dbReference>
<comment type="caution">
    <text evidence="3">The sequence shown here is derived from an EMBL/GenBank/DDBJ whole genome shotgun (WGS) entry which is preliminary data.</text>
</comment>
<gene>
    <name evidence="3" type="ORF">GCM10010094_19610</name>
</gene>
<evidence type="ECO:0000256" key="1">
    <source>
        <dbReference type="SAM" id="MobiDB-lite"/>
    </source>
</evidence>
<dbReference type="AlphaFoldDB" id="A0A917VAY2"/>
<feature type="domain" description="Carboxymuconolactone decarboxylase-like" evidence="2">
    <location>
        <begin position="25"/>
        <end position="60"/>
    </location>
</feature>
<evidence type="ECO:0000259" key="2">
    <source>
        <dbReference type="Pfam" id="PF02627"/>
    </source>
</evidence>
<dbReference type="RefSeq" id="WP_189321482.1">
    <property type="nucleotide sequence ID" value="NZ_BMPQ01000004.1"/>
</dbReference>
<dbReference type="SUPFAM" id="SSF69118">
    <property type="entry name" value="AhpD-like"/>
    <property type="match status" value="1"/>
</dbReference>
<dbReference type="EMBL" id="BMPQ01000004">
    <property type="protein sequence ID" value="GGK59378.1"/>
    <property type="molecule type" value="Genomic_DNA"/>
</dbReference>
<evidence type="ECO:0000313" key="4">
    <source>
        <dbReference type="Proteomes" id="UP000637788"/>
    </source>
</evidence>
<proteinExistence type="predicted"/>
<evidence type="ECO:0000313" key="3">
    <source>
        <dbReference type="EMBL" id="GGK59378.1"/>
    </source>
</evidence>
<reference evidence="3" key="1">
    <citation type="journal article" date="2014" name="Int. J. Syst. Evol. Microbiol.">
        <title>Complete genome sequence of Corynebacterium casei LMG S-19264T (=DSM 44701T), isolated from a smear-ripened cheese.</title>
        <authorList>
            <consortium name="US DOE Joint Genome Institute (JGI-PGF)"/>
            <person name="Walter F."/>
            <person name="Albersmeier A."/>
            <person name="Kalinowski J."/>
            <person name="Ruckert C."/>
        </authorList>
    </citation>
    <scope>NUCLEOTIDE SEQUENCE</scope>
    <source>
        <strain evidence="3">JCM 3035</strain>
    </source>
</reference>
<dbReference type="InterPro" id="IPR029032">
    <property type="entry name" value="AhpD-like"/>
</dbReference>
<keyword evidence="4" id="KW-1185">Reference proteome</keyword>
<dbReference type="Gene3D" id="1.20.1290.10">
    <property type="entry name" value="AhpD-like"/>
    <property type="match status" value="1"/>
</dbReference>
<name>A0A917VAY2_9ACTN</name>
<sequence length="83" mass="8629">MEQTDPLKDTWAVRRAVLGDAYVDAAAAPRAGVTQEELGELPFQIAAYCGAPAGVAARRGLAETEEVRDAARRAASDGARGGD</sequence>
<organism evidence="3 4">
    <name type="scientific">Streptomyces flaveus</name>
    <dbReference type="NCBI Taxonomy" id="66370"/>
    <lineage>
        <taxon>Bacteria</taxon>
        <taxon>Bacillati</taxon>
        <taxon>Actinomycetota</taxon>
        <taxon>Actinomycetes</taxon>
        <taxon>Kitasatosporales</taxon>
        <taxon>Streptomycetaceae</taxon>
        <taxon>Streptomyces</taxon>
        <taxon>Streptomyces aurantiacus group</taxon>
    </lineage>
</organism>
<feature type="region of interest" description="Disordered" evidence="1">
    <location>
        <begin position="64"/>
        <end position="83"/>
    </location>
</feature>
<protein>
    <recommendedName>
        <fullName evidence="2">Carboxymuconolactone decarboxylase-like domain-containing protein</fullName>
    </recommendedName>
</protein>
<reference evidence="3" key="2">
    <citation type="submission" date="2020-09" db="EMBL/GenBank/DDBJ databases">
        <authorList>
            <person name="Sun Q."/>
            <person name="Ohkuma M."/>
        </authorList>
    </citation>
    <scope>NUCLEOTIDE SEQUENCE</scope>
    <source>
        <strain evidence="3">JCM 3035</strain>
    </source>
</reference>
<dbReference type="InterPro" id="IPR003779">
    <property type="entry name" value="CMD-like"/>
</dbReference>
<accession>A0A917VAY2</accession>
<dbReference type="Proteomes" id="UP000637788">
    <property type="component" value="Unassembled WGS sequence"/>
</dbReference>
<dbReference type="GO" id="GO:0051920">
    <property type="term" value="F:peroxiredoxin activity"/>
    <property type="evidence" value="ECO:0007669"/>
    <property type="project" value="InterPro"/>
</dbReference>